<evidence type="ECO:0000256" key="1">
    <source>
        <dbReference type="SAM" id="Phobius"/>
    </source>
</evidence>
<keyword evidence="1" id="KW-0472">Membrane</keyword>
<evidence type="ECO:0000313" key="3">
    <source>
        <dbReference type="Proteomes" id="UP000198287"/>
    </source>
</evidence>
<keyword evidence="1" id="KW-1133">Transmembrane helix</keyword>
<gene>
    <name evidence="2" type="ORF">Fcan01_11864</name>
</gene>
<dbReference type="Proteomes" id="UP000198287">
    <property type="component" value="Unassembled WGS sequence"/>
</dbReference>
<evidence type="ECO:0000313" key="2">
    <source>
        <dbReference type="EMBL" id="OXA54921.1"/>
    </source>
</evidence>
<keyword evidence="3" id="KW-1185">Reference proteome</keyword>
<organism evidence="2 3">
    <name type="scientific">Folsomia candida</name>
    <name type="common">Springtail</name>
    <dbReference type="NCBI Taxonomy" id="158441"/>
    <lineage>
        <taxon>Eukaryota</taxon>
        <taxon>Metazoa</taxon>
        <taxon>Ecdysozoa</taxon>
        <taxon>Arthropoda</taxon>
        <taxon>Hexapoda</taxon>
        <taxon>Collembola</taxon>
        <taxon>Entomobryomorpha</taxon>
        <taxon>Isotomoidea</taxon>
        <taxon>Isotomidae</taxon>
        <taxon>Proisotominae</taxon>
        <taxon>Folsomia</taxon>
    </lineage>
</organism>
<accession>A0A226EDP4</accession>
<feature type="transmembrane region" description="Helical" evidence="1">
    <location>
        <begin position="686"/>
        <end position="704"/>
    </location>
</feature>
<protein>
    <submittedName>
        <fullName evidence="2">Uncharacterized protein</fullName>
    </submittedName>
</protein>
<sequence>MKYYIFIGVVYSVQMVTSRNLELPNLHDFLVGVHNCDVRIIHNDVGITDPSSIQQYQFLPTTIASLTKYLGRYRVLGRSMQLDIARVKPLICRLSFTIFPERLPSKDSGWDLSELATRFYKAYIPTWKNPTWKKLESTRNLYPFVYCRYKETMESLIEPYFRDRIEFLGRIESTRFESDQTRNILCIPIKPFQLVSSTPIECFIVGMEENLVGLVQNVIQPPREWNTHRQEDWFGLLQRPVGYGEHKKKDLDLTSYLQPMNPFNPSSSSAQSINLYLLLTIFKKNNATLYNSNYWNGWPEISLTVFNIGNLSPFLLISNMAVTDYTGYYFLTCYSKPAVTFEFYLTPFDATIWYVLLSSFFLLVLLLWRYLMYKNYRGSFCPWMYVLGALLEDGVQLPTIVEGQAIFRWVFGPWIIISVFLTNCYNGLMITGLNSPLAGNTIATWKDLVCDYKDFPYTEEQFQNFPKNSTERQSNLHYQDIKDQETSLTNMKRVLPEFSRPSHCFALLSFPIGKQDHPLSVLTNFGLPEFVGFLYEQFESINYDMELTQHVLWLNLFHPKHRHIPKATKEKLWTLSLHDSVTRVEEEIVACGRAVFIASTVQLEEMREYLSLKYYWIKFYKSKDILISPFPVGVMFKGEGKSMVPHNYKALIETGIYGRLMKEKDRRRTHKRKQAIKYESHNVNKITMDGCILTLFILWGSLAVLGSCCWVYECILRAGFVVAQLCEFWRNFINRKNK</sequence>
<dbReference type="AlphaFoldDB" id="A0A226EDP4"/>
<name>A0A226EDP4_FOLCA</name>
<dbReference type="OrthoDB" id="8299140at2759"/>
<comment type="caution">
    <text evidence="2">The sequence shown here is derived from an EMBL/GenBank/DDBJ whole genome shotgun (WGS) entry which is preliminary data.</text>
</comment>
<proteinExistence type="predicted"/>
<feature type="transmembrane region" description="Helical" evidence="1">
    <location>
        <begin position="406"/>
        <end position="425"/>
    </location>
</feature>
<feature type="transmembrane region" description="Helical" evidence="1">
    <location>
        <begin position="352"/>
        <end position="371"/>
    </location>
</feature>
<reference evidence="2 3" key="1">
    <citation type="submission" date="2015-12" db="EMBL/GenBank/DDBJ databases">
        <title>The genome of Folsomia candida.</title>
        <authorList>
            <person name="Faddeeva A."/>
            <person name="Derks M.F."/>
            <person name="Anvar Y."/>
            <person name="Smit S."/>
            <person name="Van Straalen N."/>
            <person name="Roelofs D."/>
        </authorList>
    </citation>
    <scope>NUCLEOTIDE SEQUENCE [LARGE SCALE GENOMIC DNA]</scope>
    <source>
        <strain evidence="2 3">VU population</strain>
        <tissue evidence="2">Whole body</tissue>
    </source>
</reference>
<dbReference type="EMBL" id="LNIX01000005">
    <property type="protein sequence ID" value="OXA54921.1"/>
    <property type="molecule type" value="Genomic_DNA"/>
</dbReference>
<keyword evidence="1" id="KW-0812">Transmembrane</keyword>